<reference evidence="17 18" key="1">
    <citation type="submission" date="2018-09" db="EMBL/GenBank/DDBJ databases">
        <title>Genomic Encyclopedia of Archaeal and Bacterial Type Strains, Phase II (KMG-II): from individual species to whole genera.</title>
        <authorList>
            <person name="Goeker M."/>
        </authorList>
    </citation>
    <scope>NUCLEOTIDE SEQUENCE [LARGE SCALE GENOMIC DNA]</scope>
    <source>
        <strain evidence="17 18">DSM 16505</strain>
    </source>
</reference>
<keyword evidence="5 8" id="KW-0560">Oxidoreductase</keyword>
<evidence type="ECO:0000256" key="9">
    <source>
        <dbReference type="PIRSR" id="PIRSR000445-1"/>
    </source>
</evidence>
<comment type="pathway">
    <text evidence="1 8 13">Porphyrin-containing compound metabolism; protoporphyrin-IX biosynthesis; 5-aminolevulinate from L-glutamyl-tRNA(Glu): step 1/2.</text>
</comment>
<dbReference type="UniPathway" id="UPA00251">
    <property type="reaction ID" value="UER00316"/>
</dbReference>
<dbReference type="Proteomes" id="UP000285780">
    <property type="component" value="Unassembled WGS sequence"/>
</dbReference>
<dbReference type="Gene3D" id="3.30.460.30">
    <property type="entry name" value="Glutamyl-tRNA reductase, N-terminal domain"/>
    <property type="match status" value="1"/>
</dbReference>
<dbReference type="PROSITE" id="PS00747">
    <property type="entry name" value="GLUTR"/>
    <property type="match status" value="1"/>
</dbReference>
<feature type="binding site" evidence="8 10">
    <location>
        <begin position="152"/>
        <end position="154"/>
    </location>
    <ligand>
        <name>substrate</name>
    </ligand>
</feature>
<keyword evidence="18" id="KW-1185">Reference proteome</keyword>
<gene>
    <name evidence="8" type="primary">hemA</name>
    <name evidence="17" type="ORF">C8N26_1938</name>
</gene>
<evidence type="ECO:0000256" key="13">
    <source>
        <dbReference type="RuleBase" id="RU000584"/>
    </source>
</evidence>
<dbReference type="PANTHER" id="PTHR43013">
    <property type="entry name" value="GLUTAMYL-TRNA REDUCTASE"/>
    <property type="match status" value="1"/>
</dbReference>
<evidence type="ECO:0000256" key="1">
    <source>
        <dbReference type="ARBA" id="ARBA00005059"/>
    </source>
</evidence>
<dbReference type="SUPFAM" id="SSF69075">
    <property type="entry name" value="Glutamyl tRNA-reductase dimerization domain"/>
    <property type="match status" value="1"/>
</dbReference>
<dbReference type="Pfam" id="PF01488">
    <property type="entry name" value="Shikimate_DH"/>
    <property type="match status" value="1"/>
</dbReference>
<dbReference type="InterPro" id="IPR015896">
    <property type="entry name" value="4pyrrol_synth_GluRdtase_dimer"/>
</dbReference>
<dbReference type="Pfam" id="PF00745">
    <property type="entry name" value="GlutR_dimer"/>
    <property type="match status" value="1"/>
</dbReference>
<feature type="active site" description="Nucleophile" evidence="8 9">
    <location>
        <position position="92"/>
    </location>
</feature>
<evidence type="ECO:0000256" key="3">
    <source>
        <dbReference type="ARBA" id="ARBA00012970"/>
    </source>
</evidence>
<feature type="binding site" evidence="8 11">
    <location>
        <begin position="227"/>
        <end position="232"/>
    </location>
    <ligand>
        <name>NADP(+)</name>
        <dbReference type="ChEBI" id="CHEBI:58349"/>
    </ligand>
</feature>
<feature type="binding site" evidence="8 10">
    <location>
        <begin position="91"/>
        <end position="94"/>
    </location>
    <ligand>
        <name>substrate</name>
    </ligand>
</feature>
<dbReference type="InterPro" id="IPR006151">
    <property type="entry name" value="Shikm_DH/Glu-tRNA_Rdtase"/>
</dbReference>
<dbReference type="Gene3D" id="3.40.50.720">
    <property type="entry name" value="NAD(P)-binding Rossmann-like Domain"/>
    <property type="match status" value="1"/>
</dbReference>
<feature type="domain" description="Tetrapyrrole biosynthesis glutamyl-tRNA reductase dimerisation" evidence="14">
    <location>
        <begin position="355"/>
        <end position="447"/>
    </location>
</feature>
<dbReference type="PIRSF" id="PIRSF000445">
    <property type="entry name" value="4pyrrol_synth_GluRdtase"/>
    <property type="match status" value="1"/>
</dbReference>
<evidence type="ECO:0000256" key="12">
    <source>
        <dbReference type="PIRSR" id="PIRSR000445-4"/>
    </source>
</evidence>
<evidence type="ECO:0000256" key="7">
    <source>
        <dbReference type="ARBA" id="ARBA00047464"/>
    </source>
</evidence>
<dbReference type="Pfam" id="PF05201">
    <property type="entry name" value="GlutR_N"/>
    <property type="match status" value="1"/>
</dbReference>
<organism evidence="17 18">
    <name type="scientific">Tenacibaculum lutimaris</name>
    <dbReference type="NCBI Taxonomy" id="285258"/>
    <lineage>
        <taxon>Bacteria</taxon>
        <taxon>Pseudomonadati</taxon>
        <taxon>Bacteroidota</taxon>
        <taxon>Flavobacteriia</taxon>
        <taxon>Flavobacteriales</taxon>
        <taxon>Flavobacteriaceae</taxon>
        <taxon>Tenacibaculum</taxon>
    </lineage>
</organism>
<comment type="similarity">
    <text evidence="2 8 13">Belongs to the glutamyl-tRNA reductase family.</text>
</comment>
<comment type="miscellaneous">
    <text evidence="8">During catalysis, the active site Cys acts as a nucleophile attacking the alpha-carbonyl group of tRNA-bound glutamate with the formation of a thioester intermediate between enzyme and glutamate, and the concomitant release of tRNA(Glu). The thioester intermediate is finally reduced by direct hydride transfer from NADPH, to form the product GSA.</text>
</comment>
<evidence type="ECO:0000313" key="18">
    <source>
        <dbReference type="Proteomes" id="UP000285780"/>
    </source>
</evidence>
<feature type="domain" description="Quinate/shikimate 5-dehydrogenase/glutamyl-tRNA reductase" evidence="15">
    <location>
        <begin position="214"/>
        <end position="340"/>
    </location>
</feature>
<dbReference type="InterPro" id="IPR036291">
    <property type="entry name" value="NAD(P)-bd_dom_sf"/>
</dbReference>
<evidence type="ECO:0000256" key="2">
    <source>
        <dbReference type="ARBA" id="ARBA00005916"/>
    </source>
</evidence>
<dbReference type="AlphaFoldDB" id="A0A420E0E9"/>
<dbReference type="InterPro" id="IPR000343">
    <property type="entry name" value="4pyrrol_synth_GluRdtase"/>
</dbReference>
<dbReference type="PANTHER" id="PTHR43013:SF1">
    <property type="entry name" value="GLUTAMYL-TRNA REDUCTASE"/>
    <property type="match status" value="1"/>
</dbReference>
<dbReference type="InterPro" id="IPR018214">
    <property type="entry name" value="GluRdtase_CS"/>
</dbReference>
<feature type="binding site" evidence="8 10">
    <location>
        <position position="158"/>
    </location>
    <ligand>
        <name>substrate</name>
    </ligand>
</feature>
<dbReference type="EC" id="1.2.1.70" evidence="3 8"/>
<evidence type="ECO:0000259" key="16">
    <source>
        <dbReference type="Pfam" id="PF05201"/>
    </source>
</evidence>
<dbReference type="SUPFAM" id="SSF69742">
    <property type="entry name" value="Glutamyl tRNA-reductase catalytic, N-terminal domain"/>
    <property type="match status" value="1"/>
</dbReference>
<evidence type="ECO:0000256" key="8">
    <source>
        <dbReference type="HAMAP-Rule" id="MF_00087"/>
    </source>
</evidence>
<proteinExistence type="inferred from homology"/>
<dbReference type="GO" id="GO:0050661">
    <property type="term" value="F:NADP binding"/>
    <property type="evidence" value="ECO:0007669"/>
    <property type="project" value="InterPro"/>
</dbReference>
<feature type="site" description="Important for activity" evidence="8 12">
    <location>
        <position position="137"/>
    </location>
</feature>
<comment type="caution">
    <text evidence="17">The sequence shown here is derived from an EMBL/GenBank/DDBJ whole genome shotgun (WGS) entry which is preliminary data.</text>
</comment>
<keyword evidence="6 8" id="KW-0627">Porphyrin biosynthesis</keyword>
<dbReference type="InterPro" id="IPR036453">
    <property type="entry name" value="GluRdtase_dimer_dom_sf"/>
</dbReference>
<evidence type="ECO:0000256" key="6">
    <source>
        <dbReference type="ARBA" id="ARBA00023244"/>
    </source>
</evidence>
<evidence type="ECO:0000259" key="15">
    <source>
        <dbReference type="Pfam" id="PF01488"/>
    </source>
</evidence>
<feature type="domain" description="Glutamyl-tRNA reductase N-terminal" evidence="16">
    <location>
        <begin position="49"/>
        <end position="194"/>
    </location>
</feature>
<comment type="function">
    <text evidence="8">Catalyzes the NADPH-dependent reduction of glutamyl-tRNA(Glu) to glutamate 1-semialdehyde (GSA).</text>
</comment>
<dbReference type="SUPFAM" id="SSF51735">
    <property type="entry name" value="NAD(P)-binding Rossmann-fold domains"/>
    <property type="match status" value="1"/>
</dbReference>
<evidence type="ECO:0000259" key="14">
    <source>
        <dbReference type="Pfam" id="PF00745"/>
    </source>
</evidence>
<dbReference type="GO" id="GO:0008883">
    <property type="term" value="F:glutamyl-tRNA reductase activity"/>
    <property type="evidence" value="ECO:0007669"/>
    <property type="project" value="UniProtKB-UniRule"/>
</dbReference>
<dbReference type="NCBIfam" id="TIGR01035">
    <property type="entry name" value="hemA"/>
    <property type="match status" value="1"/>
</dbReference>
<evidence type="ECO:0000256" key="10">
    <source>
        <dbReference type="PIRSR" id="PIRSR000445-2"/>
    </source>
</evidence>
<dbReference type="InterPro" id="IPR036343">
    <property type="entry name" value="GluRdtase_N_sf"/>
</dbReference>
<protein>
    <recommendedName>
        <fullName evidence="3 8">Glutamyl-tRNA reductase</fullName>
        <shortName evidence="8">GluTR</shortName>
        <ecNumber evidence="3 8">1.2.1.70</ecNumber>
    </recommendedName>
</protein>
<comment type="domain">
    <text evidence="8">Possesses an unusual extended V-shaped dimeric structure with each monomer consisting of three distinct domains arranged along a curved 'spinal' alpha-helix. The N-terminal catalytic domain specifically recognizes the glutamate moiety of the substrate. The second domain is the NADPH-binding domain, and the third C-terminal domain is responsible for dimerization.</text>
</comment>
<dbReference type="HAMAP" id="MF_00087">
    <property type="entry name" value="Glu_tRNA_reductase"/>
    <property type="match status" value="1"/>
</dbReference>
<evidence type="ECO:0000256" key="5">
    <source>
        <dbReference type="ARBA" id="ARBA00023002"/>
    </source>
</evidence>
<dbReference type="FunFam" id="3.30.460.30:FF:000001">
    <property type="entry name" value="Glutamyl-tRNA reductase"/>
    <property type="match status" value="1"/>
</dbReference>
<evidence type="ECO:0000256" key="4">
    <source>
        <dbReference type="ARBA" id="ARBA00022857"/>
    </source>
</evidence>
<sequence>MFLSEKTNSDIKSSFSDTFFYSIFIFLTDFFEEDSMTVENKQQSNLYNIGVSYKKADAAIRGKFSISKENQKALLKEAKQNGVDGIFVLSTCNRTEICGFAEHPFQLISMLCKYSNGTVEEFADVSNVYKNKEAINHLFRMGTGLDSQILGDYEIVGQLRQAFKQAKKLGTTNAYFERLLNHVMQASKRVKNETKLSSGTTSVSYAAVQYIINNLPDYNSKNILVFGLGKMGKHTCKNLAEYTQNKSVSLINRTEEKVSEFVKEHPLIRNAKYTDLTAEVHNTDVLIVSTGASFPTITKEHISTDKELLILDLSMPANVAKEVAELENVTIVNVDDLSKVTDETLAIRQQEVPVAEAIIDTHNQEFQEWLNHRRFTPAITALKESLQTIQQDEIAFHKKKIKNFDEEQAEILTSRFIQKITTQFVKHLKDEETSVNTSIEVMAKVFGANLESIHAEDN</sequence>
<evidence type="ECO:0000313" key="17">
    <source>
        <dbReference type="EMBL" id="RKF03549.1"/>
    </source>
</evidence>
<name>A0A420E0E9_9FLAO</name>
<feature type="binding site" evidence="8 10">
    <location>
        <position position="147"/>
    </location>
    <ligand>
        <name>substrate</name>
    </ligand>
</feature>
<evidence type="ECO:0000256" key="11">
    <source>
        <dbReference type="PIRSR" id="PIRSR000445-3"/>
    </source>
</evidence>
<dbReference type="EMBL" id="RAQM01000009">
    <property type="protein sequence ID" value="RKF03549.1"/>
    <property type="molecule type" value="Genomic_DNA"/>
</dbReference>
<dbReference type="InterPro" id="IPR015895">
    <property type="entry name" value="4pyrrol_synth_GluRdtase_N"/>
</dbReference>
<comment type="subunit">
    <text evidence="8">Homodimer.</text>
</comment>
<accession>A0A420E0E9</accession>
<keyword evidence="4 8" id="KW-0521">NADP</keyword>
<dbReference type="GO" id="GO:0019353">
    <property type="term" value="P:protoporphyrinogen IX biosynthetic process from glutamate"/>
    <property type="evidence" value="ECO:0007669"/>
    <property type="project" value="TreeGrafter"/>
</dbReference>
<comment type="catalytic activity">
    <reaction evidence="7 8 13">
        <text>(S)-4-amino-5-oxopentanoate + tRNA(Glu) + NADP(+) = L-glutamyl-tRNA(Glu) + NADPH + H(+)</text>
        <dbReference type="Rhea" id="RHEA:12344"/>
        <dbReference type="Rhea" id="RHEA-COMP:9663"/>
        <dbReference type="Rhea" id="RHEA-COMP:9680"/>
        <dbReference type="ChEBI" id="CHEBI:15378"/>
        <dbReference type="ChEBI" id="CHEBI:57501"/>
        <dbReference type="ChEBI" id="CHEBI:57783"/>
        <dbReference type="ChEBI" id="CHEBI:58349"/>
        <dbReference type="ChEBI" id="CHEBI:78442"/>
        <dbReference type="ChEBI" id="CHEBI:78520"/>
        <dbReference type="EC" id="1.2.1.70"/>
    </reaction>
</comment>